<evidence type="ECO:0000256" key="2">
    <source>
        <dbReference type="ARBA" id="ARBA00022475"/>
    </source>
</evidence>
<evidence type="ECO:0000256" key="7">
    <source>
        <dbReference type="ARBA" id="ARBA00023224"/>
    </source>
</evidence>
<keyword evidence="4 8" id="KW-1133">Transmembrane helix</keyword>
<keyword evidence="7 8" id="KW-0807">Transducer</keyword>
<evidence type="ECO:0000256" key="4">
    <source>
        <dbReference type="ARBA" id="ARBA00022989"/>
    </source>
</evidence>
<feature type="transmembrane region" description="Helical" evidence="8">
    <location>
        <begin position="151"/>
        <end position="174"/>
    </location>
</feature>
<comment type="subcellular location">
    <subcellularLocation>
        <location evidence="1 8">Cell membrane</location>
        <topology evidence="1 8">Multi-pass membrane protein</topology>
    </subcellularLocation>
</comment>
<dbReference type="GO" id="GO:0043025">
    <property type="term" value="C:neuronal cell body"/>
    <property type="evidence" value="ECO:0007669"/>
    <property type="project" value="TreeGrafter"/>
</dbReference>
<dbReference type="PANTHER" id="PTHR21143">
    <property type="entry name" value="INVERTEBRATE GUSTATORY RECEPTOR"/>
    <property type="match status" value="1"/>
</dbReference>
<evidence type="ECO:0000313" key="10">
    <source>
        <dbReference type="Proteomes" id="UP001153954"/>
    </source>
</evidence>
<dbReference type="Proteomes" id="UP001153954">
    <property type="component" value="Unassembled WGS sequence"/>
</dbReference>
<comment type="function">
    <text evidence="8">Gustatory receptor which mediates acceptance or avoidance behavior, depending on its substrates.</text>
</comment>
<keyword evidence="5 8" id="KW-0472">Membrane</keyword>
<gene>
    <name evidence="9" type="ORF">EEDITHA_LOCUS21573</name>
</gene>
<keyword evidence="6 8" id="KW-0675">Receptor</keyword>
<keyword evidence="2 8" id="KW-1003">Cell membrane</keyword>
<name>A0AAU9VBI0_EUPED</name>
<evidence type="ECO:0000256" key="8">
    <source>
        <dbReference type="RuleBase" id="RU363108"/>
    </source>
</evidence>
<dbReference type="GO" id="GO:0007165">
    <property type="term" value="P:signal transduction"/>
    <property type="evidence" value="ECO:0007669"/>
    <property type="project" value="UniProtKB-KW"/>
</dbReference>
<dbReference type="GO" id="GO:0007635">
    <property type="term" value="P:chemosensory behavior"/>
    <property type="evidence" value="ECO:0007669"/>
    <property type="project" value="TreeGrafter"/>
</dbReference>
<comment type="caution">
    <text evidence="9">The sequence shown here is derived from an EMBL/GenBank/DDBJ whole genome shotgun (WGS) entry which is preliminary data.</text>
</comment>
<dbReference type="GO" id="GO:0050909">
    <property type="term" value="P:sensory perception of taste"/>
    <property type="evidence" value="ECO:0007669"/>
    <property type="project" value="InterPro"/>
</dbReference>
<protein>
    <recommendedName>
        <fullName evidence="8">Gustatory receptor</fullName>
    </recommendedName>
</protein>
<keyword evidence="3 8" id="KW-0812">Transmembrane</keyword>
<feature type="transmembrane region" description="Helical" evidence="8">
    <location>
        <begin position="316"/>
        <end position="337"/>
    </location>
</feature>
<feature type="transmembrane region" description="Helical" evidence="8">
    <location>
        <begin position="54"/>
        <end position="74"/>
    </location>
</feature>
<feature type="transmembrane region" description="Helical" evidence="8">
    <location>
        <begin position="186"/>
        <end position="209"/>
    </location>
</feature>
<dbReference type="EMBL" id="CAKOGL010000030">
    <property type="protein sequence ID" value="CAH2107551.1"/>
    <property type="molecule type" value="Genomic_DNA"/>
</dbReference>
<evidence type="ECO:0000256" key="5">
    <source>
        <dbReference type="ARBA" id="ARBA00023136"/>
    </source>
</evidence>
<accession>A0AAU9VBI0</accession>
<proteinExistence type="inferred from homology"/>
<dbReference type="InterPro" id="IPR013604">
    <property type="entry name" value="7TM_chemorcpt"/>
</dbReference>
<reference evidence="9" key="1">
    <citation type="submission" date="2022-03" db="EMBL/GenBank/DDBJ databases">
        <authorList>
            <person name="Tunstrom K."/>
        </authorList>
    </citation>
    <scope>NUCLEOTIDE SEQUENCE</scope>
</reference>
<dbReference type="AlphaFoldDB" id="A0AAU9VBI0"/>
<dbReference type="Pfam" id="PF08395">
    <property type="entry name" value="7tm_7"/>
    <property type="match status" value="1"/>
</dbReference>
<dbReference type="GO" id="GO:0030424">
    <property type="term" value="C:axon"/>
    <property type="evidence" value="ECO:0007669"/>
    <property type="project" value="TreeGrafter"/>
</dbReference>
<keyword evidence="10" id="KW-1185">Reference proteome</keyword>
<dbReference type="GO" id="GO:0030425">
    <property type="term" value="C:dendrite"/>
    <property type="evidence" value="ECO:0007669"/>
    <property type="project" value="TreeGrafter"/>
</dbReference>
<evidence type="ECO:0000256" key="3">
    <source>
        <dbReference type="ARBA" id="ARBA00022692"/>
    </source>
</evidence>
<organism evidence="9 10">
    <name type="scientific">Euphydryas editha</name>
    <name type="common">Edith's checkerspot</name>
    <dbReference type="NCBI Taxonomy" id="104508"/>
    <lineage>
        <taxon>Eukaryota</taxon>
        <taxon>Metazoa</taxon>
        <taxon>Ecdysozoa</taxon>
        <taxon>Arthropoda</taxon>
        <taxon>Hexapoda</taxon>
        <taxon>Insecta</taxon>
        <taxon>Pterygota</taxon>
        <taxon>Neoptera</taxon>
        <taxon>Endopterygota</taxon>
        <taxon>Lepidoptera</taxon>
        <taxon>Glossata</taxon>
        <taxon>Ditrysia</taxon>
        <taxon>Papilionoidea</taxon>
        <taxon>Nymphalidae</taxon>
        <taxon>Nymphalinae</taxon>
        <taxon>Euphydryas</taxon>
    </lineage>
</organism>
<dbReference type="GO" id="GO:0005886">
    <property type="term" value="C:plasma membrane"/>
    <property type="evidence" value="ECO:0007669"/>
    <property type="project" value="UniProtKB-SubCell"/>
</dbReference>
<evidence type="ECO:0000313" key="9">
    <source>
        <dbReference type="EMBL" id="CAH2107551.1"/>
    </source>
</evidence>
<sequence length="417" mass="48218">MLSELALRLNRILRPKRLVNIVDSSYLIRYLRKFAGASVFTIESNSCGVISTTFTLFGFICFILWYSTYFYCLYKIHVDDQTILRSLYDTKLKHYGDEVERIMHTMFILYAIWKVPFDLSDSAKDMQLIVDIDKAMKNLVGEIDYSRHLHLAIVICLSQFIISGTRVFSIWVSLFNLGRSMPIEKVFQMVFTDCVAFIIVTQYCTYLVILRRRYELLNNVLNSVNSSESFVLRFITPRTIDKTFLVQEKKVCKKIKACGKIYSMLYKATETANEKFGLVLLLTMLMTLLQLVLYLYYFMEATASGLFRDLQNYIDFLIYIAWQIGFALTIIYVCIYYSEATVKEARTTAHVAHEIINSDVNPTIITEAVNLSLQTLQQTPTFTAHGLFKLDHVILLEGARSVTTYLVILLQFVTGKH</sequence>
<comment type="caution">
    <text evidence="8">Lacks conserved residue(s) required for the propagation of feature annotation.</text>
</comment>
<comment type="similarity">
    <text evidence="8">Belongs to the insect chemoreceptor superfamily. Gustatory receptor (GR) family.</text>
</comment>
<dbReference type="PANTHER" id="PTHR21143:SF133">
    <property type="entry name" value="GUSTATORY AND PHEROMONE RECEPTOR 32A-RELATED"/>
    <property type="match status" value="1"/>
</dbReference>
<feature type="transmembrane region" description="Helical" evidence="8">
    <location>
        <begin position="276"/>
        <end position="296"/>
    </location>
</feature>
<dbReference type="GO" id="GO:0008049">
    <property type="term" value="P:male courtship behavior"/>
    <property type="evidence" value="ECO:0007669"/>
    <property type="project" value="TreeGrafter"/>
</dbReference>
<evidence type="ECO:0000256" key="1">
    <source>
        <dbReference type="ARBA" id="ARBA00004651"/>
    </source>
</evidence>
<evidence type="ECO:0000256" key="6">
    <source>
        <dbReference type="ARBA" id="ARBA00023170"/>
    </source>
</evidence>